<proteinExistence type="predicted"/>
<dbReference type="Proteomes" id="UP000054018">
    <property type="component" value="Unassembled WGS sequence"/>
</dbReference>
<keyword evidence="2" id="KW-1185">Reference proteome</keyword>
<name>A0A0C9ZTF8_9AGAM</name>
<reference evidence="2" key="2">
    <citation type="submission" date="2015-01" db="EMBL/GenBank/DDBJ databases">
        <title>Evolutionary Origins and Diversification of the Mycorrhizal Mutualists.</title>
        <authorList>
            <consortium name="DOE Joint Genome Institute"/>
            <consortium name="Mycorrhizal Genomics Consortium"/>
            <person name="Kohler A."/>
            <person name="Kuo A."/>
            <person name="Nagy L.G."/>
            <person name="Floudas D."/>
            <person name="Copeland A."/>
            <person name="Barry K.W."/>
            <person name="Cichocki N."/>
            <person name="Veneault-Fourrey C."/>
            <person name="LaButti K."/>
            <person name="Lindquist E.A."/>
            <person name="Lipzen A."/>
            <person name="Lundell T."/>
            <person name="Morin E."/>
            <person name="Murat C."/>
            <person name="Riley R."/>
            <person name="Ohm R."/>
            <person name="Sun H."/>
            <person name="Tunlid A."/>
            <person name="Henrissat B."/>
            <person name="Grigoriev I.V."/>
            <person name="Hibbett D.S."/>
            <person name="Martin F."/>
        </authorList>
    </citation>
    <scope>NUCLEOTIDE SEQUENCE [LARGE SCALE GENOMIC DNA]</scope>
    <source>
        <strain evidence="2">441</strain>
    </source>
</reference>
<dbReference type="AlphaFoldDB" id="A0A0C9ZTF8"/>
<dbReference type="EMBL" id="KN833707">
    <property type="protein sequence ID" value="KIK25522.1"/>
    <property type="molecule type" value="Genomic_DNA"/>
</dbReference>
<sequence>MTPRNMDDDGIPIFATSSINEKGSLGNPSVAGSDNFYKVTCWLIDSTCNSRCSAGYDL</sequence>
<accession>A0A0C9ZTF8</accession>
<gene>
    <name evidence="1" type="ORF">PISMIDRAFT_677155</name>
</gene>
<organism evidence="1 2">
    <name type="scientific">Pisolithus microcarpus 441</name>
    <dbReference type="NCBI Taxonomy" id="765257"/>
    <lineage>
        <taxon>Eukaryota</taxon>
        <taxon>Fungi</taxon>
        <taxon>Dikarya</taxon>
        <taxon>Basidiomycota</taxon>
        <taxon>Agaricomycotina</taxon>
        <taxon>Agaricomycetes</taxon>
        <taxon>Agaricomycetidae</taxon>
        <taxon>Boletales</taxon>
        <taxon>Sclerodermatineae</taxon>
        <taxon>Pisolithaceae</taxon>
        <taxon>Pisolithus</taxon>
    </lineage>
</organism>
<protein>
    <submittedName>
        <fullName evidence="1">Uncharacterized protein</fullName>
    </submittedName>
</protein>
<evidence type="ECO:0000313" key="1">
    <source>
        <dbReference type="EMBL" id="KIK25522.1"/>
    </source>
</evidence>
<dbReference type="HOGENOM" id="CLU_2979984_0_0_1"/>
<reference evidence="1 2" key="1">
    <citation type="submission" date="2014-04" db="EMBL/GenBank/DDBJ databases">
        <authorList>
            <consortium name="DOE Joint Genome Institute"/>
            <person name="Kuo A."/>
            <person name="Kohler A."/>
            <person name="Costa M.D."/>
            <person name="Nagy L.G."/>
            <person name="Floudas D."/>
            <person name="Copeland A."/>
            <person name="Barry K.W."/>
            <person name="Cichocki N."/>
            <person name="Veneault-Fourrey C."/>
            <person name="LaButti K."/>
            <person name="Lindquist E.A."/>
            <person name="Lipzen A."/>
            <person name="Lundell T."/>
            <person name="Morin E."/>
            <person name="Murat C."/>
            <person name="Sun H."/>
            <person name="Tunlid A."/>
            <person name="Henrissat B."/>
            <person name="Grigoriev I.V."/>
            <person name="Hibbett D.S."/>
            <person name="Martin F."/>
            <person name="Nordberg H.P."/>
            <person name="Cantor M.N."/>
            <person name="Hua S.X."/>
        </authorList>
    </citation>
    <scope>NUCLEOTIDE SEQUENCE [LARGE SCALE GENOMIC DNA]</scope>
    <source>
        <strain evidence="1 2">441</strain>
    </source>
</reference>
<evidence type="ECO:0000313" key="2">
    <source>
        <dbReference type="Proteomes" id="UP000054018"/>
    </source>
</evidence>